<dbReference type="InParanoid" id="C4JGQ7"/>
<feature type="region of interest" description="Disordered" evidence="1">
    <location>
        <begin position="168"/>
        <end position="198"/>
    </location>
</feature>
<feature type="signal peptide" evidence="2">
    <location>
        <begin position="1"/>
        <end position="27"/>
    </location>
</feature>
<dbReference type="KEGG" id="ure:UREG_02569"/>
<organism evidence="3 4">
    <name type="scientific">Uncinocarpus reesii (strain UAMH 1704)</name>
    <dbReference type="NCBI Taxonomy" id="336963"/>
    <lineage>
        <taxon>Eukaryota</taxon>
        <taxon>Fungi</taxon>
        <taxon>Dikarya</taxon>
        <taxon>Ascomycota</taxon>
        <taxon>Pezizomycotina</taxon>
        <taxon>Eurotiomycetes</taxon>
        <taxon>Eurotiomycetidae</taxon>
        <taxon>Onygenales</taxon>
        <taxon>Onygenaceae</taxon>
        <taxon>Uncinocarpus</taxon>
    </lineage>
</organism>
<dbReference type="RefSeq" id="XP_002543053.1">
    <property type="nucleotide sequence ID" value="XM_002543007.1"/>
</dbReference>
<keyword evidence="4" id="KW-1185">Reference proteome</keyword>
<dbReference type="EMBL" id="CH476615">
    <property type="protein sequence ID" value="EEP77720.1"/>
    <property type="molecule type" value="Genomic_DNA"/>
</dbReference>
<dbReference type="VEuPathDB" id="FungiDB:UREG_02569"/>
<dbReference type="InterPro" id="IPR024079">
    <property type="entry name" value="MetalloPept_cat_dom_sf"/>
</dbReference>
<gene>
    <name evidence="3" type="ORF">UREG_02569</name>
</gene>
<dbReference type="OrthoDB" id="4540872at2759"/>
<evidence type="ECO:0000256" key="2">
    <source>
        <dbReference type="SAM" id="SignalP"/>
    </source>
</evidence>
<protein>
    <recommendedName>
        <fullName evidence="5">Lysine-specific metallo-endopeptidase domain-containing protein</fullName>
    </recommendedName>
</protein>
<evidence type="ECO:0000313" key="4">
    <source>
        <dbReference type="Proteomes" id="UP000002058"/>
    </source>
</evidence>
<evidence type="ECO:0000313" key="3">
    <source>
        <dbReference type="EMBL" id="EEP77720.1"/>
    </source>
</evidence>
<proteinExistence type="predicted"/>
<evidence type="ECO:0008006" key="5">
    <source>
        <dbReference type="Google" id="ProtNLM"/>
    </source>
</evidence>
<accession>C4JGQ7</accession>
<dbReference type="eggNOG" id="ENOG502T6QQ">
    <property type="taxonomic scope" value="Eukaryota"/>
</dbReference>
<name>C4JGQ7_UNCRE</name>
<feature type="chain" id="PRO_5002939416" description="Lysine-specific metallo-endopeptidase domain-containing protein" evidence="2">
    <location>
        <begin position="28"/>
        <end position="572"/>
    </location>
</feature>
<dbReference type="GO" id="GO:0008237">
    <property type="term" value="F:metallopeptidase activity"/>
    <property type="evidence" value="ECO:0007669"/>
    <property type="project" value="InterPro"/>
</dbReference>
<dbReference type="GeneID" id="8441940"/>
<dbReference type="Proteomes" id="UP000002058">
    <property type="component" value="Unassembled WGS sequence"/>
</dbReference>
<dbReference type="Gene3D" id="3.40.390.10">
    <property type="entry name" value="Collagenase (Catalytic Domain)"/>
    <property type="match status" value="1"/>
</dbReference>
<feature type="compositionally biased region" description="Basic and acidic residues" evidence="1">
    <location>
        <begin position="175"/>
        <end position="190"/>
    </location>
</feature>
<evidence type="ECO:0000256" key="1">
    <source>
        <dbReference type="SAM" id="MobiDB-lite"/>
    </source>
</evidence>
<dbReference type="AlphaFoldDB" id="C4JGQ7"/>
<reference evidence="4" key="1">
    <citation type="journal article" date="2009" name="Genome Res.">
        <title>Comparative genomic analyses of the human fungal pathogens Coccidioides and their relatives.</title>
        <authorList>
            <person name="Sharpton T.J."/>
            <person name="Stajich J.E."/>
            <person name="Rounsley S.D."/>
            <person name="Gardner M.J."/>
            <person name="Wortman J.R."/>
            <person name="Jordar V.S."/>
            <person name="Maiti R."/>
            <person name="Kodira C.D."/>
            <person name="Neafsey D.E."/>
            <person name="Zeng Q."/>
            <person name="Hung C.-Y."/>
            <person name="McMahan C."/>
            <person name="Muszewska A."/>
            <person name="Grynberg M."/>
            <person name="Mandel M.A."/>
            <person name="Kellner E.M."/>
            <person name="Barker B.M."/>
            <person name="Galgiani J.N."/>
            <person name="Orbach M.J."/>
            <person name="Kirkland T.N."/>
            <person name="Cole G.T."/>
            <person name="Henn M.R."/>
            <person name="Birren B.W."/>
            <person name="Taylor J.W."/>
        </authorList>
    </citation>
    <scope>NUCLEOTIDE SEQUENCE [LARGE SCALE GENOMIC DNA]</scope>
    <source>
        <strain evidence="4">UAMH 1704</strain>
    </source>
</reference>
<dbReference type="HOGENOM" id="CLU_476670_0_0_1"/>
<keyword evidence="2" id="KW-0732">Signal</keyword>
<feature type="region of interest" description="Disordered" evidence="1">
    <location>
        <begin position="343"/>
        <end position="369"/>
    </location>
</feature>
<sequence length="572" mass="64901">MFSQSTLSGALMNAALAISFLSPHTSAKNTISHDPPDPSKDQIPAFPPLLDDINDVSVKYSRPTQLYGWKGCGDDEKKAIAEAYRDFQLLASQPDVFESIDWNHQAAKDFWGPVKGDGRVTDEKRKEIQEIFRSTERIYRNWWSMKPLSLPEPRALWIEVRCSGKDGNNDPEDICGDKNPKSECAKRPDGSKGGNPLHGEDRRLFAWSDLRGAYSQIMFCNKFFHNLPSMNKAIADGKKKSKEVQSNLETWDNRARVFFHEAAHISAFMNPQSEAPTVEDVQIEFKEDGKKVMNYAHGPYYAKLLRNWVHKDKGGLYTQRNADSYAFFALAKWIEKHIQRYPDLPTPGSKKPESEPLISGKRNGDHKKARHIRIDRREGEDGLLGKKELEYKDQKIKGFSTPGCPDVYRKITKNGDDKDPKLTCDNKSPSGIPRVYFTNPTPKSTTSKFCAVADKDKAKGITWKIATGIERKKEKRASLLSLWLFQSDLKPKSWELELKWEPKGKLENCNVNCKEAMETMFLEDCDGESTYSRSLDFASSSDMFDQAGKPGLAVSAHVDTGCGTYRYKFNNY</sequence>